<feature type="compositionally biased region" description="Basic and acidic residues" evidence="1">
    <location>
        <begin position="81"/>
        <end position="92"/>
    </location>
</feature>
<dbReference type="CDD" id="cd22249">
    <property type="entry name" value="UDM1_RNF168_RNF169-like"/>
    <property type="match status" value="1"/>
</dbReference>
<feature type="compositionally biased region" description="Pro residues" evidence="1">
    <location>
        <begin position="147"/>
        <end position="161"/>
    </location>
</feature>
<feature type="compositionally biased region" description="Polar residues" evidence="1">
    <location>
        <begin position="209"/>
        <end position="227"/>
    </location>
</feature>
<feature type="compositionally biased region" description="Basic residues" evidence="1">
    <location>
        <begin position="93"/>
        <end position="105"/>
    </location>
</feature>
<evidence type="ECO:0000313" key="2">
    <source>
        <dbReference type="EMBL" id="PYI34026.1"/>
    </source>
</evidence>
<feature type="compositionally biased region" description="Basic residues" evidence="1">
    <location>
        <begin position="483"/>
        <end position="500"/>
    </location>
</feature>
<dbReference type="EMBL" id="KZ825479">
    <property type="protein sequence ID" value="PYI34026.1"/>
    <property type="molecule type" value="Genomic_DNA"/>
</dbReference>
<proteinExistence type="predicted"/>
<feature type="compositionally biased region" description="Basic and acidic residues" evidence="1">
    <location>
        <begin position="469"/>
        <end position="482"/>
    </location>
</feature>
<protein>
    <submittedName>
        <fullName evidence="2">Uncharacterized protein</fullName>
    </submittedName>
</protein>
<feature type="compositionally biased region" description="Pro residues" evidence="1">
    <location>
        <begin position="112"/>
        <end position="129"/>
    </location>
</feature>
<dbReference type="Proteomes" id="UP000248817">
    <property type="component" value="Unassembled WGS sequence"/>
</dbReference>
<feature type="region of interest" description="Disordered" evidence="1">
    <location>
        <begin position="198"/>
        <end position="235"/>
    </location>
</feature>
<dbReference type="AlphaFoldDB" id="A0A2V5JE10"/>
<evidence type="ECO:0000256" key="1">
    <source>
        <dbReference type="SAM" id="MobiDB-lite"/>
    </source>
</evidence>
<name>A0A2V5JE10_9EURO</name>
<reference evidence="2 3" key="1">
    <citation type="submission" date="2018-02" db="EMBL/GenBank/DDBJ databases">
        <title>The genomes of Aspergillus section Nigri reveals drivers in fungal speciation.</title>
        <authorList>
            <consortium name="DOE Joint Genome Institute"/>
            <person name="Vesth T.C."/>
            <person name="Nybo J."/>
            <person name="Theobald S."/>
            <person name="Brandl J."/>
            <person name="Frisvad J.C."/>
            <person name="Nielsen K.F."/>
            <person name="Lyhne E.K."/>
            <person name="Kogle M.E."/>
            <person name="Kuo A."/>
            <person name="Riley R."/>
            <person name="Clum A."/>
            <person name="Nolan M."/>
            <person name="Lipzen A."/>
            <person name="Salamov A."/>
            <person name="Henrissat B."/>
            <person name="Wiebenga A."/>
            <person name="De vries R.P."/>
            <person name="Grigoriev I.V."/>
            <person name="Mortensen U.H."/>
            <person name="Andersen M.R."/>
            <person name="Baker S.E."/>
        </authorList>
    </citation>
    <scope>NUCLEOTIDE SEQUENCE [LARGE SCALE GENOMIC DNA]</scope>
    <source>
        <strain evidence="2 3">CBS 114.80</strain>
    </source>
</reference>
<feature type="compositionally biased region" description="Acidic residues" evidence="1">
    <location>
        <begin position="67"/>
        <end position="80"/>
    </location>
</feature>
<feature type="compositionally biased region" description="Basic and acidic residues" evidence="1">
    <location>
        <begin position="501"/>
        <end position="513"/>
    </location>
</feature>
<evidence type="ECO:0000313" key="3">
    <source>
        <dbReference type="Proteomes" id="UP000248817"/>
    </source>
</evidence>
<feature type="region of interest" description="Disordered" evidence="1">
    <location>
        <begin position="28"/>
        <end position="168"/>
    </location>
</feature>
<gene>
    <name evidence="2" type="ORF">BP00DRAFT_91062</name>
</gene>
<feature type="region of interest" description="Disordered" evidence="1">
    <location>
        <begin position="458"/>
        <end position="513"/>
    </location>
</feature>
<keyword evidence="3" id="KW-1185">Reference proteome</keyword>
<organism evidence="2 3">
    <name type="scientific">Aspergillus indologenus CBS 114.80</name>
    <dbReference type="NCBI Taxonomy" id="1450541"/>
    <lineage>
        <taxon>Eukaryota</taxon>
        <taxon>Fungi</taxon>
        <taxon>Dikarya</taxon>
        <taxon>Ascomycota</taxon>
        <taxon>Pezizomycotina</taxon>
        <taxon>Eurotiomycetes</taxon>
        <taxon>Eurotiomycetidae</taxon>
        <taxon>Eurotiales</taxon>
        <taxon>Aspergillaceae</taxon>
        <taxon>Aspergillus</taxon>
        <taxon>Aspergillus subgen. Circumdati</taxon>
    </lineage>
</organism>
<sequence>MIPLFLIGVFTLVIIITLSLHYRRFTFPSSTQTTPSPPHSPRLQHHHHPSPTTIPLPAEPESKSESESDPDPDPDPDPESEPEKENELEPPKMTRKKKSKARKPNLQRGNPPKRPAPPQPLPPRPPGPIPSIETPTGLARARSLVPAPAPATPDEALPPPTSRFGFSWWRDQKGGAMLRGQLARGGCGQIPQGSCGPLAYGSSGHIPQGDSSHPAQGSRGQIPQRSDSWAERPAEAYHGTGCIKREDGGSREYEYFTPAYHTGYAGGLRGVPDYTMGYAGGFGTGSTGDSGRLHHHQLGGLGVGVKSEYHGASFGVDADHGGEYGEPFGADYGGNYGEPFGAEYGNEYRQPFGADYADEHGKAYIPSTMAESAGAGYHPASATSYISGHGPAPPTTRDAMYPGIMSRDGGGPDCGANDLQPMNPRHLDETNSVKSTTPDLGRDCVFCGRNGHSTVACPERWGNNANGHTDSKTQTRQPGHEKTRTKRNRMRTMQRKLRQHPGRETQKEVEEERERLDALLREAQELEERASQLLTREEPPVDLDDILRRIIEDMR</sequence>
<accession>A0A2V5JE10</accession>